<dbReference type="Gene3D" id="3.40.50.300">
    <property type="entry name" value="P-loop containing nucleotide triphosphate hydrolases"/>
    <property type="match status" value="1"/>
</dbReference>
<reference evidence="2" key="1">
    <citation type="journal article" date="1993" name="J. Bacteriol.">
        <title>Complete nucleotide sequence of a linear plasmid from Streptomyces clavuligerus and characterization of its RNA transcripts.</title>
        <authorList>
            <person name="Wu X."/>
            <person name="Roy K.L."/>
        </authorList>
    </citation>
    <scope>NUCLEOTIDE SEQUENCE [LARGE SCALE GENOMIC DNA]</scope>
    <source>
        <strain evidence="2">NRRL 3585</strain>
        <plasmid evidence="2">pSCL</plasmid>
    </source>
</reference>
<dbReference type="RefSeq" id="WP_010890154.1">
    <property type="nucleotide sequence ID" value="NZ_CM001016.1"/>
</dbReference>
<dbReference type="AlphaFoldDB" id="Q05073"/>
<protein>
    <recommendedName>
        <fullName evidence="1">AAA domain-containing protein</fullName>
    </recommendedName>
</protein>
<evidence type="ECO:0000259" key="1">
    <source>
        <dbReference type="Pfam" id="PF13614"/>
    </source>
</evidence>
<geneLocation type="plasmid" evidence="2">
    <name>pSCL</name>
</geneLocation>
<dbReference type="CDD" id="cd02042">
    <property type="entry name" value="ParAB_family"/>
    <property type="match status" value="1"/>
</dbReference>
<dbReference type="PANTHER" id="PTHR13696">
    <property type="entry name" value="P-LOOP CONTAINING NUCLEOSIDE TRIPHOSPHATE HYDROLASE"/>
    <property type="match status" value="1"/>
</dbReference>
<proteinExistence type="predicted"/>
<evidence type="ECO:0000313" key="2">
    <source>
        <dbReference type="EMBL" id="CAA38040.1"/>
    </source>
</evidence>
<dbReference type="InterPro" id="IPR027417">
    <property type="entry name" value="P-loop_NTPase"/>
</dbReference>
<name>Q05073_STRCL</name>
<dbReference type="PANTHER" id="PTHR13696:SF99">
    <property type="entry name" value="COBYRINIC ACID AC-DIAMIDE SYNTHASE"/>
    <property type="match status" value="1"/>
</dbReference>
<organism evidence="2">
    <name type="scientific">Streptomyces clavuligerus</name>
    <dbReference type="NCBI Taxonomy" id="1901"/>
    <lineage>
        <taxon>Bacteria</taxon>
        <taxon>Bacillati</taxon>
        <taxon>Actinomycetota</taxon>
        <taxon>Actinomycetes</taxon>
        <taxon>Kitasatosporales</taxon>
        <taxon>Streptomycetaceae</taxon>
        <taxon>Streptomyces</taxon>
    </lineage>
</organism>
<dbReference type="InterPro" id="IPR025669">
    <property type="entry name" value="AAA_dom"/>
</dbReference>
<dbReference type="EMBL" id="X54107">
    <property type="protein sequence ID" value="CAA38040.1"/>
    <property type="molecule type" value="Genomic_DNA"/>
</dbReference>
<dbReference type="Pfam" id="PF13614">
    <property type="entry name" value="AAA_31"/>
    <property type="match status" value="1"/>
</dbReference>
<keyword evidence="2" id="KW-0614">Plasmid</keyword>
<dbReference type="PATRIC" id="fig|443255.6.peg.2"/>
<accession>Q05073</accession>
<feature type="domain" description="AAA" evidence="1">
    <location>
        <begin position="7"/>
        <end position="177"/>
    </location>
</feature>
<dbReference type="PIR" id="S30400">
    <property type="entry name" value="S30400"/>
</dbReference>
<dbReference type="InterPro" id="IPR050678">
    <property type="entry name" value="DNA_Partitioning_ATPase"/>
</dbReference>
<sequence>MAMTRDALLNQKGGVAKTTTTLHLGGTLAAAGRRTLLVDLDGQGNLTTALKLPRLNPAGELTLARAVLEGCDRAGAQSLVRRHSENLWVIPSALDLFTLPRQLHSARSKEERLSWVLEHLEDGFDHCLVDCRPALDVDTDNVLRWAHDILIPVDVDEFSIEALELLLGQVQTLVRETRMAPPRYRGLVINRVARPFSGFHQAVYDALHRLPLPVVGEIPLRTAVAEAKNQGQTLAQYARTADVARMFRDLAVKAGYLPEAPAA</sequence>
<dbReference type="SUPFAM" id="SSF52540">
    <property type="entry name" value="P-loop containing nucleoside triphosphate hydrolases"/>
    <property type="match status" value="1"/>
</dbReference>